<proteinExistence type="predicted"/>
<dbReference type="EMBL" id="VBOS01000340">
    <property type="protein sequence ID" value="TMQ52061.1"/>
    <property type="molecule type" value="Genomic_DNA"/>
</dbReference>
<dbReference type="AlphaFoldDB" id="A0A538SL29"/>
<dbReference type="InterPro" id="IPR041881">
    <property type="entry name" value="PqqD_sf"/>
</dbReference>
<dbReference type="Proteomes" id="UP000317716">
    <property type="component" value="Unassembled WGS sequence"/>
</dbReference>
<comment type="caution">
    <text evidence="2">The sequence shown here is derived from an EMBL/GenBank/DDBJ whole genome shotgun (WGS) entry which is preliminary data.</text>
</comment>
<evidence type="ECO:0000313" key="3">
    <source>
        <dbReference type="Proteomes" id="UP000317716"/>
    </source>
</evidence>
<feature type="compositionally biased region" description="Basic residues" evidence="1">
    <location>
        <begin position="1"/>
        <end position="15"/>
    </location>
</feature>
<name>A0A538SL29_UNCEI</name>
<protein>
    <submittedName>
        <fullName evidence="2">PqqD family protein</fullName>
    </submittedName>
</protein>
<dbReference type="Pfam" id="PF05402">
    <property type="entry name" value="PqqD"/>
    <property type="match status" value="1"/>
</dbReference>
<feature type="region of interest" description="Disordered" evidence="1">
    <location>
        <begin position="1"/>
        <end position="25"/>
    </location>
</feature>
<sequence>MRKRSVVRSGRCHPRGRVEGPNPGRDVRNRIGVVGKVRLETAIMKAHDVYRVNNPQVIYENIDGELILVHMEKGAYYTTDEVGATLWDLIESRCTVSEMQEALAAQFDASPAEIEAATESFIELLIAEELVLREEPASDRAPQRRAAPPAKRPFRAPGLQSYRDMQDMLALDPIHDVEAAGWPAPRAESDTSVPSPSA</sequence>
<organism evidence="2 3">
    <name type="scientific">Eiseniibacteriota bacterium</name>
    <dbReference type="NCBI Taxonomy" id="2212470"/>
    <lineage>
        <taxon>Bacteria</taxon>
        <taxon>Candidatus Eiseniibacteriota</taxon>
    </lineage>
</organism>
<dbReference type="Gene3D" id="1.10.10.1150">
    <property type="entry name" value="Coenzyme PQQ synthesis protein D (PqqD)"/>
    <property type="match status" value="1"/>
</dbReference>
<gene>
    <name evidence="2" type="ORF">E6K72_09670</name>
</gene>
<dbReference type="InterPro" id="IPR008792">
    <property type="entry name" value="PQQD"/>
</dbReference>
<reference evidence="2 3" key="1">
    <citation type="journal article" date="2019" name="Nat. Microbiol.">
        <title>Mediterranean grassland soil C-N compound turnover is dependent on rainfall and depth, and is mediated by genomically divergent microorganisms.</title>
        <authorList>
            <person name="Diamond S."/>
            <person name="Andeer P.F."/>
            <person name="Li Z."/>
            <person name="Crits-Christoph A."/>
            <person name="Burstein D."/>
            <person name="Anantharaman K."/>
            <person name="Lane K.R."/>
            <person name="Thomas B.C."/>
            <person name="Pan C."/>
            <person name="Northen T.R."/>
            <person name="Banfield J.F."/>
        </authorList>
    </citation>
    <scope>NUCLEOTIDE SEQUENCE [LARGE SCALE GENOMIC DNA]</scope>
    <source>
        <strain evidence="2">WS_2</strain>
    </source>
</reference>
<evidence type="ECO:0000256" key="1">
    <source>
        <dbReference type="SAM" id="MobiDB-lite"/>
    </source>
</evidence>
<accession>A0A538SL29</accession>
<feature type="region of interest" description="Disordered" evidence="1">
    <location>
        <begin position="136"/>
        <end position="159"/>
    </location>
</feature>
<evidence type="ECO:0000313" key="2">
    <source>
        <dbReference type="EMBL" id="TMQ52061.1"/>
    </source>
</evidence>